<sequence length="335" mass="37326">MVFSLTNYFHERRRLSNGIWLNGFVLCAGGWLLIVAVSSGQMWLLIPILLLGLVLLVAFALGIYGLIIFLLHNARQVWRRESHSLANLLGLLLALGLSIYVIWQALVLQGVIPSPLVLLFSFMPSLLFYIFLNVWNFLTLSLVYQLNRPRYRQQAIVVLGAGLIDGERVSGLLAGRIKRAITFYQQQQAKGGPTPLLVFSGGQGSDERLPEAVAMQRYAVHKLGIPLADTAVESQSRNTLENMRFSAQLITQRFGADYRAIFVSNGYHIFRAGLVARQAGFRANGIGARTARYFLPNAFLREFAAIMVMHKRLHLTIAGILVALAIMQAALRLFS</sequence>
<protein>
    <recommendedName>
        <fullName evidence="1">DUF218 domain-containing protein</fullName>
    </recommendedName>
</protein>
<evidence type="ECO:0000259" key="1">
    <source>
        <dbReference type="Pfam" id="PF02698"/>
    </source>
</evidence>
<dbReference type="OrthoDB" id="9782395at2"/>
<feature type="domain" description="DUF218" evidence="1">
    <location>
        <begin position="154"/>
        <end position="296"/>
    </location>
</feature>
<name>A0A2D1KJY0_9LACO</name>
<dbReference type="Proteomes" id="UP000223559">
    <property type="component" value="Chromosome"/>
</dbReference>
<evidence type="ECO:0000313" key="2">
    <source>
        <dbReference type="EMBL" id="ATO42411.1"/>
    </source>
</evidence>
<dbReference type="EMBL" id="CP017697">
    <property type="protein sequence ID" value="ATO42411.1"/>
    <property type="molecule type" value="Genomic_DNA"/>
</dbReference>
<organism evidence="2 3">
    <name type="scientific">Loigolactobacillus coryniformis subsp. torquens DSM 20004 = KCTC 3535</name>
    <dbReference type="NCBI Taxonomy" id="1423822"/>
    <lineage>
        <taxon>Bacteria</taxon>
        <taxon>Bacillati</taxon>
        <taxon>Bacillota</taxon>
        <taxon>Bacilli</taxon>
        <taxon>Lactobacillales</taxon>
        <taxon>Lactobacillaceae</taxon>
        <taxon>Loigolactobacillus</taxon>
    </lineage>
</organism>
<dbReference type="CDD" id="cd06259">
    <property type="entry name" value="YdcF-like"/>
    <property type="match status" value="1"/>
</dbReference>
<accession>A0A2D1KJY0</accession>
<dbReference type="GO" id="GO:0005886">
    <property type="term" value="C:plasma membrane"/>
    <property type="evidence" value="ECO:0007669"/>
    <property type="project" value="TreeGrafter"/>
</dbReference>
<dbReference type="GO" id="GO:0043164">
    <property type="term" value="P:Gram-negative-bacterium-type cell wall biogenesis"/>
    <property type="evidence" value="ECO:0007669"/>
    <property type="project" value="TreeGrafter"/>
</dbReference>
<dbReference type="InterPro" id="IPR014729">
    <property type="entry name" value="Rossmann-like_a/b/a_fold"/>
</dbReference>
<dbReference type="Gene3D" id="3.40.50.620">
    <property type="entry name" value="HUPs"/>
    <property type="match status" value="1"/>
</dbReference>
<gene>
    <name evidence="2" type="ORF">LC20004_00090</name>
</gene>
<keyword evidence="3" id="KW-1185">Reference proteome</keyword>
<reference evidence="2 3" key="1">
    <citation type="submission" date="2016-10" db="EMBL/GenBank/DDBJ databases">
        <title>The whole genome sequencing and assembly of L. cotyniformis subsp. torquens DSM 20004 strain.</title>
        <authorList>
            <person name="Park M.-K."/>
            <person name="Lee Y.-J."/>
            <person name="Yi H."/>
            <person name="Bahn Y.-S."/>
            <person name="Kim J.F."/>
            <person name="Lee D.-W."/>
        </authorList>
    </citation>
    <scope>NUCLEOTIDE SEQUENCE [LARGE SCALE GENOMIC DNA]</scope>
    <source>
        <strain evidence="2 3">DSM 20004</strain>
    </source>
</reference>
<dbReference type="RefSeq" id="WP_010014310.1">
    <property type="nucleotide sequence ID" value="NZ_AEOS01000285.1"/>
</dbReference>
<dbReference type="PANTHER" id="PTHR30336">
    <property type="entry name" value="INNER MEMBRANE PROTEIN, PROBABLE PERMEASE"/>
    <property type="match status" value="1"/>
</dbReference>
<dbReference type="KEGG" id="lcy:LC20004_00090"/>
<proteinExistence type="predicted"/>
<dbReference type="PANTHER" id="PTHR30336:SF18">
    <property type="entry name" value="MEMBRANE PROTEIN"/>
    <property type="match status" value="1"/>
</dbReference>
<dbReference type="GO" id="GO:0000270">
    <property type="term" value="P:peptidoglycan metabolic process"/>
    <property type="evidence" value="ECO:0007669"/>
    <property type="project" value="TreeGrafter"/>
</dbReference>
<evidence type="ECO:0000313" key="3">
    <source>
        <dbReference type="Proteomes" id="UP000223559"/>
    </source>
</evidence>
<dbReference type="InterPro" id="IPR003848">
    <property type="entry name" value="DUF218"/>
</dbReference>
<dbReference type="InterPro" id="IPR051599">
    <property type="entry name" value="Cell_Envelope_Assoc"/>
</dbReference>
<dbReference type="Pfam" id="PF02698">
    <property type="entry name" value="DUF218"/>
    <property type="match status" value="1"/>
</dbReference>
<dbReference type="AlphaFoldDB" id="A0A2D1KJY0"/>